<keyword evidence="1" id="KW-0812">Transmembrane</keyword>
<dbReference type="PANTHER" id="PTHR28008:SF1">
    <property type="entry name" value="DOMAIN PROTEIN, PUTATIVE (AFU_ORTHOLOGUE AFUA_3G10980)-RELATED"/>
    <property type="match status" value="1"/>
</dbReference>
<accession>A0A167II57</accession>
<proteinExistence type="predicted"/>
<evidence type="ECO:0000313" key="5">
    <source>
        <dbReference type="Proteomes" id="UP000185680"/>
    </source>
</evidence>
<dbReference type="NCBIfam" id="NF037970">
    <property type="entry name" value="vanZ_1"/>
    <property type="match status" value="1"/>
</dbReference>
<sequence length="112" mass="12054">MHRAFAAAFWFACAAVATLSLVPVSELPAVTLDVWDKAQHAAGFFFLCVLGLMAYPRHFSRVCMGLLLFGVAIEVAQSISGWRTGDWLDWLADAVGVLLAAVGMRQLAGQNA</sequence>
<dbReference type="OrthoDB" id="5568182at2"/>
<keyword evidence="1" id="KW-1133">Transmembrane helix</keyword>
<reference evidence="2 5" key="2">
    <citation type="submission" date="2016-10" db="EMBL/GenBank/DDBJ databases">
        <title>Hydorgenophaga sp. LPB0072 isolated from gastropod.</title>
        <authorList>
            <person name="Kim E."/>
            <person name="Yi H."/>
        </authorList>
    </citation>
    <scope>NUCLEOTIDE SEQUENCE [LARGE SCALE GENOMIC DNA]</scope>
    <source>
        <strain evidence="2 5">LPB0072</strain>
    </source>
</reference>
<name>A0A167II57_9BURK</name>
<evidence type="ECO:0000313" key="3">
    <source>
        <dbReference type="EMBL" id="OAD42797.1"/>
    </source>
</evidence>
<dbReference type="KEGG" id="hyl:LPB072_10045"/>
<keyword evidence="4" id="KW-1185">Reference proteome</keyword>
<dbReference type="AlphaFoldDB" id="A0A167II57"/>
<evidence type="ECO:0000313" key="4">
    <source>
        <dbReference type="Proteomes" id="UP000185657"/>
    </source>
</evidence>
<dbReference type="STRING" id="1763535.LPB072_10045"/>
<dbReference type="Proteomes" id="UP000185657">
    <property type="component" value="Unassembled WGS sequence"/>
</dbReference>
<dbReference type="EMBL" id="CP017476">
    <property type="protein sequence ID" value="AOW15534.1"/>
    <property type="molecule type" value="Genomic_DNA"/>
</dbReference>
<evidence type="ECO:0000256" key="1">
    <source>
        <dbReference type="SAM" id="Phobius"/>
    </source>
</evidence>
<evidence type="ECO:0000313" key="2">
    <source>
        <dbReference type="EMBL" id="AOW15534.1"/>
    </source>
</evidence>
<dbReference type="EMBL" id="LVWD01000007">
    <property type="protein sequence ID" value="OAD42797.1"/>
    <property type="molecule type" value="Genomic_DNA"/>
</dbReference>
<organism evidence="2 5">
    <name type="scientific">Hydrogenophaga crassostreae</name>
    <dbReference type="NCBI Taxonomy" id="1763535"/>
    <lineage>
        <taxon>Bacteria</taxon>
        <taxon>Pseudomonadati</taxon>
        <taxon>Pseudomonadota</taxon>
        <taxon>Betaproteobacteria</taxon>
        <taxon>Burkholderiales</taxon>
        <taxon>Comamonadaceae</taxon>
        <taxon>Hydrogenophaga</taxon>
    </lineage>
</organism>
<keyword evidence="1" id="KW-0472">Membrane</keyword>
<feature type="transmembrane region" description="Helical" evidence="1">
    <location>
        <begin position="38"/>
        <end position="55"/>
    </location>
</feature>
<reference evidence="3 4" key="1">
    <citation type="submission" date="2016-02" db="EMBL/GenBank/DDBJ databases">
        <title>Draft genome sequence of Hydrogenophaga sp. LPB0072.</title>
        <authorList>
            <person name="Shin S.-K."/>
            <person name="Yi H."/>
        </authorList>
    </citation>
    <scope>NUCLEOTIDE SEQUENCE [LARGE SCALE GENOMIC DNA]</scope>
    <source>
        <strain evidence="3 4">LPB0072</strain>
    </source>
</reference>
<dbReference type="PANTHER" id="PTHR28008">
    <property type="entry name" value="DOMAIN PROTEIN, PUTATIVE (AFU_ORTHOLOGUE AFUA_3G10980)-RELATED"/>
    <property type="match status" value="1"/>
</dbReference>
<protein>
    <submittedName>
        <fullName evidence="2">Uncharacterized protein</fullName>
    </submittedName>
</protein>
<dbReference type="Proteomes" id="UP000185680">
    <property type="component" value="Chromosome"/>
</dbReference>
<gene>
    <name evidence="2" type="ORF">LPB072_10045</name>
    <name evidence="3" type="ORF">LPB72_07325</name>
</gene>